<evidence type="ECO:0008006" key="3">
    <source>
        <dbReference type="Google" id="ProtNLM"/>
    </source>
</evidence>
<evidence type="ECO:0000313" key="2">
    <source>
        <dbReference type="Proteomes" id="UP000245055"/>
    </source>
</evidence>
<name>A0AAX1C6W0_9GAMM</name>
<proteinExistence type="predicted"/>
<protein>
    <recommendedName>
        <fullName evidence="3">Pyruvate phosphate dikinase AMP/ATP-binding domain-containing protein</fullName>
    </recommendedName>
</protein>
<accession>A0AAX1C6W0</accession>
<organism evidence="1 2">
    <name type="scientific">Dickeya dianthicola</name>
    <dbReference type="NCBI Taxonomy" id="204039"/>
    <lineage>
        <taxon>Bacteria</taxon>
        <taxon>Pseudomonadati</taxon>
        <taxon>Pseudomonadota</taxon>
        <taxon>Gammaproteobacteria</taxon>
        <taxon>Enterobacterales</taxon>
        <taxon>Pectobacteriaceae</taxon>
        <taxon>Dickeya</taxon>
    </lineage>
</organism>
<dbReference type="EMBL" id="QESZ01000012">
    <property type="protein sequence ID" value="PWD73820.1"/>
    <property type="molecule type" value="Genomic_DNA"/>
</dbReference>
<comment type="caution">
    <text evidence="1">The sequence shown here is derived from an EMBL/GenBank/DDBJ whole genome shotgun (WGS) entry which is preliminary data.</text>
</comment>
<evidence type="ECO:0000313" key="1">
    <source>
        <dbReference type="EMBL" id="PWD73820.1"/>
    </source>
</evidence>
<dbReference type="Proteomes" id="UP000245055">
    <property type="component" value="Unassembled WGS sequence"/>
</dbReference>
<dbReference type="AlphaFoldDB" id="A0AAX1C6W0"/>
<sequence length="978" mass="108643">MSDMAAPLPLDQLLLDQLSLDQQIGENSIHAGPLPAQQNFTFLKQEGIKHIKAIAGHGWSNYNDSDPGVTILEQLCYALTELGYVNSFPIEDVLTQANRQIDYQRQFFPAEQILTTGPITEEDYRRRVIDCLPEVDNLYLSAVMQQQQPTGLYQVAIIADSDPGDDDPAARQLATRVHDLLNSQRNIGEYFLPPTLLKAQPVVISGRLLLSPEADAQQIYAGIDRALADYVSPPARQSGYDQLRAQGVEPDAVFNGPTMANGWITADGVPAGKRNIIPLIDVVVLIGRIPGVLAVEQGQFSHQPGVTSLTIADDCVARLRFAPQLSDLQLSDLQLSDPQLSDPQLSDPQGNAAAPNNVTALNTLTQLQARHQASSVEASVDLAPPLPSGRYRDIERYYSIQNTFPDIYAVGPNSLQADTPDYRVAQARQLKGYLLMFDQVIANQFSQLANLGNLFSFSFTRTPTLRPDNPLPPSAKPDPLAGLPAEPAVRTFFCQPLYDAPDIRALLQGEARYRYFYPGDPDDPRLRAELVWQRFQRDPFNAYHYGLVQAMENTQDAEQRRDEMLSHLLARHGEPADVYNDIIDALQWFGGRLKSRIFVKSVWLQNLQAFSYRRAQACDFTRAQPLPSPGRYRLGDEDYRQWLNQCPAALGAWVTAVYQRSFDHRDALLRYLDAMPAPPEDADPASSASWRQRLLDGVLRQDGNQRVIAASRDDERLLRHDGQWDLPALDSQARLPPQAYADASVFELKCTLLLGLPRHMRLLAATLAQLLQDRLFLAWLPSPAPGTYVPSVDDDHVTGDIAVRKSSSSLDILIGAQPVLHLPYQAQGMNAEWVQQYVDQLVWLSQSRQGALLVEHTLLRPEASAPEETGDAALTPPDGWLVATLALPDYVVRTGQPAFLNGLALMQQLHWPAHIGLRVARGNHTQMAALIDAYRVWFNQRLQRSQVQAQAHNAEPATASSARSALISALQTLCREDV</sequence>
<reference evidence="1 2" key="1">
    <citation type="submission" date="2018-05" db="EMBL/GenBank/DDBJ databases">
        <title>Genomic diversity of pathogens causing Blackleg of Potato in Pakistan.</title>
        <authorList>
            <person name="Sarfraz S."/>
            <person name="Riaz K."/>
            <person name="Oulghazi S."/>
            <person name="Cigna J."/>
            <person name="Sahi S.T."/>
            <person name="Khan S.H."/>
            <person name="Hameed A."/>
            <person name="Faure D."/>
        </authorList>
    </citation>
    <scope>NUCLEOTIDE SEQUENCE [LARGE SCALE GENOMIC DNA]</scope>
    <source>
        <strain evidence="1 2">SS70</strain>
    </source>
</reference>
<dbReference type="RefSeq" id="WP_024105790.1">
    <property type="nucleotide sequence ID" value="NZ_CP162003.1"/>
</dbReference>
<gene>
    <name evidence="1" type="ORF">DF213_09135</name>
</gene>